<reference evidence="9" key="1">
    <citation type="journal article" date="2014" name="Proc. Natl. Acad. Sci. U.S.A.">
        <title>Extensive sampling of basidiomycete genomes demonstrates inadequacy of the white-rot/brown-rot paradigm for wood decay fungi.</title>
        <authorList>
            <person name="Riley R."/>
            <person name="Salamov A.A."/>
            <person name="Brown D.W."/>
            <person name="Nagy L.G."/>
            <person name="Floudas D."/>
            <person name="Held B.W."/>
            <person name="Levasseur A."/>
            <person name="Lombard V."/>
            <person name="Morin E."/>
            <person name="Otillar R."/>
            <person name="Lindquist E.A."/>
            <person name="Sun H."/>
            <person name="LaButti K.M."/>
            <person name="Schmutz J."/>
            <person name="Jabbour D."/>
            <person name="Luo H."/>
            <person name="Baker S.E."/>
            <person name="Pisabarro A.G."/>
            <person name="Walton J.D."/>
            <person name="Blanchette R.A."/>
            <person name="Henrissat B."/>
            <person name="Martin F."/>
            <person name="Cullen D."/>
            <person name="Hibbett D.S."/>
            <person name="Grigoriev I.V."/>
        </authorList>
    </citation>
    <scope>NUCLEOTIDE SEQUENCE [LARGE SCALE GENOMIC DNA]</scope>
    <source>
        <strain evidence="9">MUCL 33604</strain>
    </source>
</reference>
<dbReference type="InterPro" id="IPR050103">
    <property type="entry name" value="Class-III_PLP-dep_AT"/>
</dbReference>
<dbReference type="InParanoid" id="A0A067Q4G3"/>
<keyword evidence="3" id="KW-0032">Aminotransferase</keyword>
<dbReference type="InterPro" id="IPR015422">
    <property type="entry name" value="PyrdxlP-dep_Trfase_small"/>
</dbReference>
<feature type="region of interest" description="Disordered" evidence="7">
    <location>
        <begin position="25"/>
        <end position="69"/>
    </location>
</feature>
<accession>A0A067Q4G3</accession>
<dbReference type="FunFam" id="3.40.640.10:FF:000013">
    <property type="entry name" value="4-aminobutyrate aminotransferase"/>
    <property type="match status" value="1"/>
</dbReference>
<dbReference type="Pfam" id="PF00202">
    <property type="entry name" value="Aminotran_3"/>
    <property type="match status" value="1"/>
</dbReference>
<dbReference type="PANTHER" id="PTHR11986:SF79">
    <property type="entry name" value="ACETYLORNITHINE AMINOTRANSFERASE, MITOCHONDRIAL"/>
    <property type="match status" value="1"/>
</dbReference>
<proteinExistence type="inferred from homology"/>
<comment type="similarity">
    <text evidence="2 6">Belongs to the class-III pyridoxal-phosphate-dependent aminotransferase family.</text>
</comment>
<dbReference type="AlphaFoldDB" id="A0A067Q4G3"/>
<dbReference type="STRING" id="933084.A0A067Q4G3"/>
<evidence type="ECO:0000313" key="9">
    <source>
        <dbReference type="Proteomes" id="UP000027265"/>
    </source>
</evidence>
<evidence type="ECO:0000256" key="4">
    <source>
        <dbReference type="ARBA" id="ARBA00022679"/>
    </source>
</evidence>
<dbReference type="InterPro" id="IPR015424">
    <property type="entry name" value="PyrdxlP-dep_Trfase"/>
</dbReference>
<feature type="compositionally biased region" description="Polar residues" evidence="7">
    <location>
        <begin position="25"/>
        <end position="43"/>
    </location>
</feature>
<feature type="compositionally biased region" description="Polar residues" evidence="7">
    <location>
        <begin position="58"/>
        <end position="69"/>
    </location>
</feature>
<keyword evidence="9" id="KW-1185">Reference proteome</keyword>
<evidence type="ECO:0000256" key="7">
    <source>
        <dbReference type="SAM" id="MobiDB-lite"/>
    </source>
</evidence>
<keyword evidence="4" id="KW-0808">Transferase</keyword>
<name>A0A067Q4G3_9AGAM</name>
<keyword evidence="5 6" id="KW-0663">Pyridoxal phosphate</keyword>
<dbReference type="Gene3D" id="3.90.1150.10">
    <property type="entry name" value="Aspartate Aminotransferase, domain 1"/>
    <property type="match status" value="1"/>
</dbReference>
<evidence type="ECO:0000256" key="1">
    <source>
        <dbReference type="ARBA" id="ARBA00001933"/>
    </source>
</evidence>
<dbReference type="OrthoDB" id="10260828at2759"/>
<evidence type="ECO:0000256" key="6">
    <source>
        <dbReference type="RuleBase" id="RU003560"/>
    </source>
</evidence>
<evidence type="ECO:0008006" key="10">
    <source>
        <dbReference type="Google" id="ProtNLM"/>
    </source>
</evidence>
<evidence type="ECO:0000256" key="5">
    <source>
        <dbReference type="ARBA" id="ARBA00022898"/>
    </source>
</evidence>
<evidence type="ECO:0000256" key="2">
    <source>
        <dbReference type="ARBA" id="ARBA00008954"/>
    </source>
</evidence>
<comment type="cofactor">
    <cofactor evidence="1">
        <name>pyridoxal 5'-phosphate</name>
        <dbReference type="ChEBI" id="CHEBI:597326"/>
    </cofactor>
</comment>
<dbReference type="GO" id="GO:0008483">
    <property type="term" value="F:transaminase activity"/>
    <property type="evidence" value="ECO:0007669"/>
    <property type="project" value="UniProtKB-KW"/>
</dbReference>
<dbReference type="PROSITE" id="PS00600">
    <property type="entry name" value="AA_TRANSFER_CLASS_3"/>
    <property type="match status" value="1"/>
</dbReference>
<evidence type="ECO:0000256" key="3">
    <source>
        <dbReference type="ARBA" id="ARBA00022576"/>
    </source>
</evidence>
<gene>
    <name evidence="8" type="ORF">JAAARDRAFT_35178</name>
</gene>
<sequence length="510" mass="54902">MLARISKSSKAAIAPASQRSFAKSLVSHNESTIRSNGLGQQNRTLSTATAKSASSPTHQKTQTRTMATSSLSEFGQKYVNKGLGRLTEAVITKGQGSYIDLDDGRHMLDFTSGIGVTNLGHCHPKVSKAAADQCMNLVHGQCSIAFHGPYLELIEKLLPVMPDPSLNSFYWWNSGSEAVEGAVKIARLATGRQNIITMQGAYHGRTFGAMALTRSKTIYSEGCHPLMPGVFTVAFPYWHHHNLPPSTPEAELVKRSLYQLDLLLAQQTTPNDVAAIIIETVIGEGGYIPAPPSFLKGLRDVCDKNGILLIIDEVQSGFGRTGKYFAIEYSGVRPDIMTVAKGLANGFPLSGVIARRELTDTLKAGSMGGTYAGNAVACAAGVACAEVMKEEKILENVQVRSKELFGFLNDLQKNTVVGSNILEVRGQGLMVAVEFASPTGSAHDPMIKPDAPANLAKRVSKRCQEKGLFILTTSIYEVIRFIPALNITKEDLAKGCKIFADAVEEVVKEG</sequence>
<dbReference type="InterPro" id="IPR015421">
    <property type="entry name" value="PyrdxlP-dep_Trfase_major"/>
</dbReference>
<protein>
    <recommendedName>
        <fullName evidence="10">4-aminobutyrate aminotransferase</fullName>
    </recommendedName>
</protein>
<evidence type="ECO:0000313" key="8">
    <source>
        <dbReference type="EMBL" id="KDQ57466.1"/>
    </source>
</evidence>
<dbReference type="SUPFAM" id="SSF53383">
    <property type="entry name" value="PLP-dependent transferases"/>
    <property type="match status" value="1"/>
</dbReference>
<dbReference type="PANTHER" id="PTHR11986">
    <property type="entry name" value="AMINOTRANSFERASE CLASS III"/>
    <property type="match status" value="1"/>
</dbReference>
<dbReference type="Proteomes" id="UP000027265">
    <property type="component" value="Unassembled WGS sequence"/>
</dbReference>
<dbReference type="GO" id="GO:0030170">
    <property type="term" value="F:pyridoxal phosphate binding"/>
    <property type="evidence" value="ECO:0007669"/>
    <property type="project" value="InterPro"/>
</dbReference>
<organism evidence="8 9">
    <name type="scientific">Jaapia argillacea MUCL 33604</name>
    <dbReference type="NCBI Taxonomy" id="933084"/>
    <lineage>
        <taxon>Eukaryota</taxon>
        <taxon>Fungi</taxon>
        <taxon>Dikarya</taxon>
        <taxon>Basidiomycota</taxon>
        <taxon>Agaricomycotina</taxon>
        <taxon>Agaricomycetes</taxon>
        <taxon>Agaricomycetidae</taxon>
        <taxon>Jaapiales</taxon>
        <taxon>Jaapiaceae</taxon>
        <taxon>Jaapia</taxon>
    </lineage>
</organism>
<dbReference type="CDD" id="cd00610">
    <property type="entry name" value="OAT_like"/>
    <property type="match status" value="1"/>
</dbReference>
<feature type="compositionally biased region" description="Low complexity" evidence="7">
    <location>
        <begin position="44"/>
        <end position="57"/>
    </location>
</feature>
<dbReference type="GO" id="GO:0042802">
    <property type="term" value="F:identical protein binding"/>
    <property type="evidence" value="ECO:0007669"/>
    <property type="project" value="TreeGrafter"/>
</dbReference>
<dbReference type="InterPro" id="IPR049704">
    <property type="entry name" value="Aminotrans_3_PPA_site"/>
</dbReference>
<dbReference type="InterPro" id="IPR005814">
    <property type="entry name" value="Aminotrans_3"/>
</dbReference>
<dbReference type="Gene3D" id="3.40.640.10">
    <property type="entry name" value="Type I PLP-dependent aspartate aminotransferase-like (Major domain)"/>
    <property type="match status" value="1"/>
</dbReference>
<dbReference type="HOGENOM" id="CLU_016922_10_0_1"/>
<dbReference type="EMBL" id="KL197719">
    <property type="protein sequence ID" value="KDQ57466.1"/>
    <property type="molecule type" value="Genomic_DNA"/>
</dbReference>